<organism evidence="8 9">
    <name type="scientific">Haloquadratum walsbyi J07HQW1</name>
    <dbReference type="NCBI Taxonomy" id="1238424"/>
    <lineage>
        <taxon>Archaea</taxon>
        <taxon>Methanobacteriati</taxon>
        <taxon>Methanobacteriota</taxon>
        <taxon>Stenosarchaea group</taxon>
        <taxon>Halobacteria</taxon>
        <taxon>Halobacteriales</taxon>
        <taxon>Haloferacaceae</taxon>
        <taxon>Haloquadratum</taxon>
    </lineage>
</organism>
<evidence type="ECO:0000256" key="3">
    <source>
        <dbReference type="ARBA" id="ARBA00023125"/>
    </source>
</evidence>
<evidence type="ECO:0000256" key="1">
    <source>
        <dbReference type="ARBA" id="ARBA00008761"/>
    </source>
</evidence>
<dbReference type="GO" id="GO:0006310">
    <property type="term" value="P:DNA recombination"/>
    <property type="evidence" value="ECO:0007669"/>
    <property type="project" value="UniProtKB-KW"/>
</dbReference>
<evidence type="ECO:0000256" key="4">
    <source>
        <dbReference type="ARBA" id="ARBA00023172"/>
    </source>
</evidence>
<sequence length="259" mass="29336">MNSAATDVGVNNTLAIVTSEGETAVYHARLEFKRFQFYSRLIAILQSKLPEDEYSNERIRRSYSEQSEKRDHSRDAAVKHATDWLFEKNVETVHVGDLSDVLESHWSSTVNEKTHSFWSHGQLIDRVKLTMDDVGIDVEEVSEQDSTSKCPECGFENVHRSGDEFGCQDCSLEAHSDVAGAWNMLQDKEVGSMAQPVVLRAGRRRNASQTANLTEGVYWEWDEHDWRLGSFEERSSSTFVIKNNDNQTSISEHASSQLG</sequence>
<dbReference type="GO" id="GO:0032196">
    <property type="term" value="P:transposition"/>
    <property type="evidence" value="ECO:0007669"/>
    <property type="project" value="UniProtKB-KW"/>
</dbReference>
<accession>U1MLU3</accession>
<protein>
    <submittedName>
        <fullName evidence="8">Transposase</fullName>
    </submittedName>
</protein>
<dbReference type="GO" id="GO:0003677">
    <property type="term" value="F:DNA binding"/>
    <property type="evidence" value="ECO:0007669"/>
    <property type="project" value="UniProtKB-KW"/>
</dbReference>
<feature type="domain" description="Cas12f1-like TNB" evidence="7">
    <location>
        <begin position="120"/>
        <end position="184"/>
    </location>
</feature>
<feature type="region of interest" description="Disordered" evidence="5">
    <location>
        <begin position="55"/>
        <end position="74"/>
    </location>
</feature>
<evidence type="ECO:0000313" key="8">
    <source>
        <dbReference type="EMBL" id="ERG90684.1"/>
    </source>
</evidence>
<keyword evidence="3" id="KW-0238">DNA-binding</keyword>
<evidence type="ECO:0000259" key="7">
    <source>
        <dbReference type="Pfam" id="PF07282"/>
    </source>
</evidence>
<dbReference type="STRING" id="1238424.J07HQW1_00711"/>
<reference evidence="8 9" key="1">
    <citation type="journal article" date="2013" name="PLoS ONE">
        <title>Assembly-driven community genomics of a hypersaline microbial ecosystem.</title>
        <authorList>
            <person name="Podell S."/>
            <person name="Ugalde J.A."/>
            <person name="Narasingarao P."/>
            <person name="Banfield J.F."/>
            <person name="Heidelberg K.B."/>
            <person name="Allen E.E."/>
        </authorList>
    </citation>
    <scope>NUCLEOTIDE SEQUENCE [LARGE SCALE GENOMIC DNA]</scope>
    <source>
        <strain evidence="9">J07HQW1</strain>
    </source>
</reference>
<evidence type="ECO:0000259" key="6">
    <source>
        <dbReference type="Pfam" id="PF01385"/>
    </source>
</evidence>
<dbReference type="HOGENOM" id="CLU_100100_0_0_2"/>
<gene>
    <name evidence="8" type="ORF">J07HQW1_00711</name>
</gene>
<evidence type="ECO:0000313" key="9">
    <source>
        <dbReference type="Proteomes" id="UP000030649"/>
    </source>
</evidence>
<comment type="similarity">
    <text evidence="1">In the C-terminal section; belongs to the transposase 35 family.</text>
</comment>
<dbReference type="Pfam" id="PF01385">
    <property type="entry name" value="OrfB_IS605"/>
    <property type="match status" value="1"/>
</dbReference>
<dbReference type="InterPro" id="IPR010095">
    <property type="entry name" value="Cas12f1-like_TNB"/>
</dbReference>
<dbReference type="InterPro" id="IPR001959">
    <property type="entry name" value="Transposase"/>
</dbReference>
<feature type="domain" description="Probable transposase IS891/IS1136/IS1341" evidence="6">
    <location>
        <begin position="2"/>
        <end position="101"/>
    </location>
</feature>
<evidence type="ECO:0000256" key="2">
    <source>
        <dbReference type="ARBA" id="ARBA00022578"/>
    </source>
</evidence>
<dbReference type="EMBL" id="KE356560">
    <property type="protein sequence ID" value="ERG90684.1"/>
    <property type="molecule type" value="Genomic_DNA"/>
</dbReference>
<dbReference type="Pfam" id="PF07282">
    <property type="entry name" value="Cas12f1-like_TNB"/>
    <property type="match status" value="1"/>
</dbReference>
<proteinExistence type="inferred from homology"/>
<dbReference type="Proteomes" id="UP000030649">
    <property type="component" value="Unassembled WGS sequence"/>
</dbReference>
<keyword evidence="4" id="KW-0233">DNA recombination</keyword>
<evidence type="ECO:0000256" key="5">
    <source>
        <dbReference type="SAM" id="MobiDB-lite"/>
    </source>
</evidence>
<name>U1MLU3_9EURY</name>
<dbReference type="AlphaFoldDB" id="U1MLU3"/>
<keyword evidence="2" id="KW-0815">Transposition</keyword>